<dbReference type="PaxDb" id="121845-A0A3Q0IKG2"/>
<feature type="region of interest" description="Disordered" evidence="5">
    <location>
        <begin position="702"/>
        <end position="725"/>
    </location>
</feature>
<comment type="subcellular location">
    <subcellularLocation>
        <location evidence="1">Membrane</location>
        <topology evidence="1">Multi-pass membrane protein</topology>
    </subcellularLocation>
</comment>
<dbReference type="InterPro" id="IPR029485">
    <property type="entry name" value="CAT_C"/>
</dbReference>
<evidence type="ECO:0000256" key="1">
    <source>
        <dbReference type="ARBA" id="ARBA00004141"/>
    </source>
</evidence>
<accession>A0A3Q0IKG2</accession>
<evidence type="ECO:0000256" key="3">
    <source>
        <dbReference type="ARBA" id="ARBA00022989"/>
    </source>
</evidence>
<dbReference type="RefSeq" id="XP_026676729.1">
    <property type="nucleotide sequence ID" value="XM_026820928.1"/>
</dbReference>
<evidence type="ECO:0000256" key="6">
    <source>
        <dbReference type="SAM" id="Phobius"/>
    </source>
</evidence>
<dbReference type="GO" id="GO:0015171">
    <property type="term" value="F:amino acid transmembrane transporter activity"/>
    <property type="evidence" value="ECO:0007669"/>
    <property type="project" value="TreeGrafter"/>
</dbReference>
<dbReference type="AlphaFoldDB" id="A0A3Q0IKG2"/>
<reference evidence="9" key="1">
    <citation type="submission" date="2025-08" db="UniProtKB">
        <authorList>
            <consortium name="RefSeq"/>
        </authorList>
    </citation>
    <scope>IDENTIFICATION</scope>
</reference>
<proteinExistence type="predicted"/>
<dbReference type="Pfam" id="PF13520">
    <property type="entry name" value="AA_permease_2"/>
    <property type="match status" value="1"/>
</dbReference>
<feature type="transmembrane region" description="Helical" evidence="6">
    <location>
        <begin position="646"/>
        <end position="664"/>
    </location>
</feature>
<name>A0A3Q0IKG2_DIACI</name>
<keyword evidence="2 6" id="KW-0812">Transmembrane</keyword>
<feature type="domain" description="Cationic amino acid transporter C-terminal" evidence="7">
    <location>
        <begin position="493"/>
        <end position="522"/>
    </location>
</feature>
<sequence length="740" mass="81819">MYSYVTVGEFIAFVIGWNMVLEYLIGTSACACALSACFDTLTHGAISSSIKTSFGTIFGRPPDFLAFLITILMMILLAAGVRKSLLFNNVLNTINLAAWVFIMSAGLFYINTDNWNLHGGFLPRGWSGVFTGAATCFYAFIGFDIIATTGEEAHNPKRSIPLAILISLCIILAAYVTSSMILTLVGTLLAYTLVSTCVLILRYQPGSTNLMDLLPESLKTPIKGSPSKEYIANGQVCQTFLVALDLGSTLLAYTLVSTCVLILRYQPGSTNLMDLLPESLKTPIKGSPSKEYIANGQYPEQLKSSLKDIQPRPPPSPENPTDFQSDTLLQQQKQRIMVRRVTRSSPDSDDTYAEESEECSMRDDQYLVSDRIEGKFYGSVHGTGTAGGTSSNPLNIGPSLEQIQRKIHAATYLCPAIFPWVDTGPPTEESGILVIKLVGVLYVLIILLDVTMKLFLGSMGSITQFIVYAFIFAIIGILLVISRKPQNKKILMFKTPCVPFVPVIAITVNIYLILKLHYLTLIPELLSLDLDSNLAATYLCPAIFPWVDTGPPTEESGILVIKLVGVLYVLIILLDVTMKLFLGSMGSITQFIVYAFIFAIIGILLVISRKPQNKKILMFKTPCVPFVPVIAITVNIYLILKLHYLTLIRFTIWMTLGFIMYFYYGIKHSTLEEGSDNIELEATVVNSQIKVPKKAPAKENFEQYDMTEYDKRPTASSEPKTSYSKEDLFVPASAFPTWDD</sequence>
<dbReference type="PANTHER" id="PTHR43243">
    <property type="entry name" value="INNER MEMBRANE TRANSPORTER YGJI-RELATED"/>
    <property type="match status" value="1"/>
</dbReference>
<feature type="transmembrane region" description="Helical" evidence="6">
    <location>
        <begin position="433"/>
        <end position="456"/>
    </location>
</feature>
<evidence type="ECO:0000256" key="5">
    <source>
        <dbReference type="SAM" id="MobiDB-lite"/>
    </source>
</evidence>
<feature type="transmembrane region" description="Helical" evidence="6">
    <location>
        <begin position="93"/>
        <end position="110"/>
    </location>
</feature>
<feature type="transmembrane region" description="Helical" evidence="6">
    <location>
        <begin position="125"/>
        <end position="147"/>
    </location>
</feature>
<dbReference type="GO" id="GO:0005886">
    <property type="term" value="C:plasma membrane"/>
    <property type="evidence" value="ECO:0007669"/>
    <property type="project" value="TreeGrafter"/>
</dbReference>
<protein>
    <submittedName>
        <fullName evidence="9">Cationic amino acid transporter 2-like</fullName>
    </submittedName>
</protein>
<feature type="transmembrane region" description="Helical" evidence="6">
    <location>
        <begin position="182"/>
        <end position="201"/>
    </location>
</feature>
<feature type="region of interest" description="Disordered" evidence="5">
    <location>
        <begin position="333"/>
        <end position="361"/>
    </location>
</feature>
<dbReference type="STRING" id="121845.A0A3Q0IKG2"/>
<dbReference type="PANTHER" id="PTHR43243:SF17">
    <property type="entry name" value="CATIONIC AMINO ACID TRANSPORTER-RELATED"/>
    <property type="match status" value="1"/>
</dbReference>
<dbReference type="Proteomes" id="UP000079169">
    <property type="component" value="Unplaced"/>
</dbReference>
<feature type="transmembrane region" description="Helical" evidence="6">
    <location>
        <begin position="462"/>
        <end position="481"/>
    </location>
</feature>
<keyword evidence="4 6" id="KW-0472">Membrane</keyword>
<feature type="compositionally biased region" description="Acidic residues" evidence="5">
    <location>
        <begin position="347"/>
        <end position="358"/>
    </location>
</feature>
<keyword evidence="3 6" id="KW-1133">Transmembrane helix</keyword>
<feature type="region of interest" description="Disordered" evidence="5">
    <location>
        <begin position="306"/>
        <end position="325"/>
    </location>
</feature>
<dbReference type="InterPro" id="IPR002293">
    <property type="entry name" value="AA/rel_permease1"/>
</dbReference>
<feature type="transmembrane region" description="Helical" evidence="6">
    <location>
        <begin position="619"/>
        <end position="640"/>
    </location>
</feature>
<dbReference type="Gene3D" id="1.20.1740.10">
    <property type="entry name" value="Amino acid/polyamine transporter I"/>
    <property type="match status" value="2"/>
</dbReference>
<dbReference type="GeneID" id="103505628"/>
<feature type="transmembrane region" description="Helical" evidence="6">
    <location>
        <begin position="493"/>
        <end position="514"/>
    </location>
</feature>
<dbReference type="Pfam" id="PF13906">
    <property type="entry name" value="AA_permease_C"/>
    <property type="match status" value="2"/>
</dbReference>
<evidence type="ECO:0000256" key="2">
    <source>
        <dbReference type="ARBA" id="ARBA00022692"/>
    </source>
</evidence>
<feature type="domain" description="Cationic amino acid transporter C-terminal" evidence="7">
    <location>
        <begin position="619"/>
        <end position="669"/>
    </location>
</feature>
<gene>
    <name evidence="9" type="primary">LOC103505628</name>
</gene>
<evidence type="ECO:0000259" key="7">
    <source>
        <dbReference type="Pfam" id="PF13906"/>
    </source>
</evidence>
<evidence type="ECO:0000256" key="4">
    <source>
        <dbReference type="ARBA" id="ARBA00023136"/>
    </source>
</evidence>
<keyword evidence="8" id="KW-1185">Reference proteome</keyword>
<feature type="transmembrane region" description="Helical" evidence="6">
    <location>
        <begin position="588"/>
        <end position="607"/>
    </location>
</feature>
<feature type="transmembrane region" description="Helical" evidence="6">
    <location>
        <begin position="64"/>
        <end position="81"/>
    </location>
</feature>
<evidence type="ECO:0000313" key="9">
    <source>
        <dbReference type="RefSeq" id="XP_026676729.1"/>
    </source>
</evidence>
<evidence type="ECO:0000313" key="8">
    <source>
        <dbReference type="Proteomes" id="UP000079169"/>
    </source>
</evidence>
<feature type="transmembrane region" description="Helical" evidence="6">
    <location>
        <begin position="559"/>
        <end position="582"/>
    </location>
</feature>
<feature type="transmembrane region" description="Helical" evidence="6">
    <location>
        <begin position="159"/>
        <end position="176"/>
    </location>
</feature>
<organism evidence="8 9">
    <name type="scientific">Diaphorina citri</name>
    <name type="common">Asian citrus psyllid</name>
    <dbReference type="NCBI Taxonomy" id="121845"/>
    <lineage>
        <taxon>Eukaryota</taxon>
        <taxon>Metazoa</taxon>
        <taxon>Ecdysozoa</taxon>
        <taxon>Arthropoda</taxon>
        <taxon>Hexapoda</taxon>
        <taxon>Insecta</taxon>
        <taxon>Pterygota</taxon>
        <taxon>Neoptera</taxon>
        <taxon>Paraneoptera</taxon>
        <taxon>Hemiptera</taxon>
        <taxon>Sternorrhyncha</taxon>
        <taxon>Psylloidea</taxon>
        <taxon>Psyllidae</taxon>
        <taxon>Diaphorininae</taxon>
        <taxon>Diaphorina</taxon>
    </lineage>
</organism>
<dbReference type="KEGG" id="dci:103505628"/>